<dbReference type="InterPro" id="IPR031330">
    <property type="entry name" value="Gly_Hdrlase_35_cat"/>
</dbReference>
<gene>
    <name evidence="3" type="ORF">HPB48_014779</name>
</gene>
<sequence length="87" mass="9597">MLGALEEVNAKDAVAMGKNGAAKRDIIPHPKKALPPFAADYEGRRFLMHGKPVQILSGAIHYFRVLPELWEDRLTTMRAAGLNAIET</sequence>
<evidence type="ECO:0000313" key="3">
    <source>
        <dbReference type="EMBL" id="KAH9373624.1"/>
    </source>
</evidence>
<proteinExistence type="inferred from homology"/>
<dbReference type="InterPro" id="IPR001944">
    <property type="entry name" value="Glycoside_Hdrlase_35"/>
</dbReference>
<feature type="domain" description="Glycoside hydrolase 35 catalytic" evidence="2">
    <location>
        <begin position="46"/>
        <end position="87"/>
    </location>
</feature>
<dbReference type="AlphaFoldDB" id="A0A9J6GGH5"/>
<dbReference type="Proteomes" id="UP000821853">
    <property type="component" value="Chromosome 4"/>
</dbReference>
<evidence type="ECO:0000259" key="2">
    <source>
        <dbReference type="Pfam" id="PF01301"/>
    </source>
</evidence>
<name>A0A9J6GGH5_HAELO</name>
<keyword evidence="4" id="KW-1185">Reference proteome</keyword>
<comment type="caution">
    <text evidence="3">The sequence shown here is derived from an EMBL/GenBank/DDBJ whole genome shotgun (WGS) entry which is preliminary data.</text>
</comment>
<dbReference type="VEuPathDB" id="VectorBase:HLOH_052809"/>
<reference evidence="3 4" key="1">
    <citation type="journal article" date="2020" name="Cell">
        <title>Large-Scale Comparative Analyses of Tick Genomes Elucidate Their Genetic Diversity and Vector Capacities.</title>
        <authorList>
            <consortium name="Tick Genome and Microbiome Consortium (TIGMIC)"/>
            <person name="Jia N."/>
            <person name="Wang J."/>
            <person name="Shi W."/>
            <person name="Du L."/>
            <person name="Sun Y."/>
            <person name="Zhan W."/>
            <person name="Jiang J.F."/>
            <person name="Wang Q."/>
            <person name="Zhang B."/>
            <person name="Ji P."/>
            <person name="Bell-Sakyi L."/>
            <person name="Cui X.M."/>
            <person name="Yuan T.T."/>
            <person name="Jiang B.G."/>
            <person name="Yang W.F."/>
            <person name="Lam T.T."/>
            <person name="Chang Q.C."/>
            <person name="Ding S.J."/>
            <person name="Wang X.J."/>
            <person name="Zhu J.G."/>
            <person name="Ruan X.D."/>
            <person name="Zhao L."/>
            <person name="Wei J.T."/>
            <person name="Ye R.Z."/>
            <person name="Que T.C."/>
            <person name="Du C.H."/>
            <person name="Zhou Y.H."/>
            <person name="Cheng J.X."/>
            <person name="Dai P.F."/>
            <person name="Guo W.B."/>
            <person name="Han X.H."/>
            <person name="Huang E.J."/>
            <person name="Li L.F."/>
            <person name="Wei W."/>
            <person name="Gao Y.C."/>
            <person name="Liu J.Z."/>
            <person name="Shao H.Z."/>
            <person name="Wang X."/>
            <person name="Wang C.C."/>
            <person name="Yang T.C."/>
            <person name="Huo Q.B."/>
            <person name="Li W."/>
            <person name="Chen H.Y."/>
            <person name="Chen S.E."/>
            <person name="Zhou L.G."/>
            <person name="Ni X.B."/>
            <person name="Tian J.H."/>
            <person name="Sheng Y."/>
            <person name="Liu T."/>
            <person name="Pan Y.S."/>
            <person name="Xia L.Y."/>
            <person name="Li J."/>
            <person name="Zhao F."/>
            <person name="Cao W.C."/>
        </authorList>
    </citation>
    <scope>NUCLEOTIDE SEQUENCE [LARGE SCALE GENOMIC DNA]</scope>
    <source>
        <strain evidence="3">HaeL-2018</strain>
    </source>
</reference>
<dbReference type="PANTHER" id="PTHR23421">
    <property type="entry name" value="BETA-GALACTOSIDASE RELATED"/>
    <property type="match status" value="1"/>
</dbReference>
<dbReference type="PRINTS" id="PR00742">
    <property type="entry name" value="GLHYDRLASE35"/>
</dbReference>
<dbReference type="InterPro" id="IPR017853">
    <property type="entry name" value="GH"/>
</dbReference>
<dbReference type="Gene3D" id="3.20.20.80">
    <property type="entry name" value="Glycosidases"/>
    <property type="match status" value="1"/>
</dbReference>
<dbReference type="GO" id="GO:0005975">
    <property type="term" value="P:carbohydrate metabolic process"/>
    <property type="evidence" value="ECO:0007669"/>
    <property type="project" value="InterPro"/>
</dbReference>
<protein>
    <recommendedName>
        <fullName evidence="2">Glycoside hydrolase 35 catalytic domain-containing protein</fullName>
    </recommendedName>
</protein>
<dbReference type="SUPFAM" id="SSF51445">
    <property type="entry name" value="(Trans)glycosidases"/>
    <property type="match status" value="1"/>
</dbReference>
<organism evidence="3 4">
    <name type="scientific">Haemaphysalis longicornis</name>
    <name type="common">Bush tick</name>
    <dbReference type="NCBI Taxonomy" id="44386"/>
    <lineage>
        <taxon>Eukaryota</taxon>
        <taxon>Metazoa</taxon>
        <taxon>Ecdysozoa</taxon>
        <taxon>Arthropoda</taxon>
        <taxon>Chelicerata</taxon>
        <taxon>Arachnida</taxon>
        <taxon>Acari</taxon>
        <taxon>Parasitiformes</taxon>
        <taxon>Ixodida</taxon>
        <taxon>Ixodoidea</taxon>
        <taxon>Ixodidae</taxon>
        <taxon>Haemaphysalinae</taxon>
        <taxon>Haemaphysalis</taxon>
    </lineage>
</organism>
<evidence type="ECO:0000313" key="4">
    <source>
        <dbReference type="Proteomes" id="UP000821853"/>
    </source>
</evidence>
<accession>A0A9J6GGH5</accession>
<dbReference type="OrthoDB" id="1657402at2759"/>
<dbReference type="GO" id="GO:0004553">
    <property type="term" value="F:hydrolase activity, hydrolyzing O-glycosyl compounds"/>
    <property type="evidence" value="ECO:0007669"/>
    <property type="project" value="InterPro"/>
</dbReference>
<comment type="similarity">
    <text evidence="1">Belongs to the glycosyl hydrolase 35 family.</text>
</comment>
<evidence type="ECO:0000256" key="1">
    <source>
        <dbReference type="ARBA" id="ARBA00009809"/>
    </source>
</evidence>
<dbReference type="Pfam" id="PF01301">
    <property type="entry name" value="Glyco_hydro_35"/>
    <property type="match status" value="1"/>
</dbReference>
<dbReference type="EMBL" id="JABSTR010000006">
    <property type="protein sequence ID" value="KAH9373624.1"/>
    <property type="molecule type" value="Genomic_DNA"/>
</dbReference>